<dbReference type="Proteomes" id="UP000054408">
    <property type="component" value="Unassembled WGS sequence"/>
</dbReference>
<feature type="region of interest" description="Disordered" evidence="1">
    <location>
        <begin position="306"/>
        <end position="359"/>
    </location>
</feature>
<gene>
    <name evidence="2" type="ORF">AMSG_08519</name>
</gene>
<feature type="compositionally biased region" description="Gly residues" evidence="1">
    <location>
        <begin position="454"/>
        <end position="471"/>
    </location>
</feature>
<proteinExistence type="predicted"/>
<reference evidence="2 3" key="1">
    <citation type="submission" date="2010-05" db="EMBL/GenBank/DDBJ databases">
        <title>The Genome Sequence of Thecamonas trahens ATCC 50062.</title>
        <authorList>
            <consortium name="The Broad Institute Genome Sequencing Platform"/>
            <person name="Russ C."/>
            <person name="Cuomo C."/>
            <person name="Shea T."/>
            <person name="Young S.K."/>
            <person name="Zeng Q."/>
            <person name="Koehrsen M."/>
            <person name="Haas B."/>
            <person name="Borodovsky M."/>
            <person name="Guigo R."/>
            <person name="Alvarado L."/>
            <person name="Berlin A."/>
            <person name="Bochicchio J."/>
            <person name="Borenstein D."/>
            <person name="Chapman S."/>
            <person name="Chen Z."/>
            <person name="Freedman E."/>
            <person name="Gellesch M."/>
            <person name="Goldberg J."/>
            <person name="Griggs A."/>
            <person name="Gujja S."/>
            <person name="Heilman E."/>
            <person name="Heiman D."/>
            <person name="Hepburn T."/>
            <person name="Howarth C."/>
            <person name="Jen D."/>
            <person name="Larson L."/>
            <person name="Mehta T."/>
            <person name="Park D."/>
            <person name="Pearson M."/>
            <person name="Roberts A."/>
            <person name="Saif S."/>
            <person name="Shenoy N."/>
            <person name="Sisk P."/>
            <person name="Stolte C."/>
            <person name="Sykes S."/>
            <person name="Thomson T."/>
            <person name="Walk T."/>
            <person name="White J."/>
            <person name="Yandava C."/>
            <person name="Burger G."/>
            <person name="Gray M.W."/>
            <person name="Holland P.W.H."/>
            <person name="King N."/>
            <person name="Lang F.B.F."/>
            <person name="Roger A.J."/>
            <person name="Ruiz-Trillo I."/>
            <person name="Lander E."/>
            <person name="Nusbaum C."/>
        </authorList>
    </citation>
    <scope>NUCLEOTIDE SEQUENCE [LARGE SCALE GENOMIC DNA]</scope>
    <source>
        <strain evidence="2 3">ATCC 50062</strain>
    </source>
</reference>
<feature type="compositionally biased region" description="Low complexity" evidence="1">
    <location>
        <begin position="311"/>
        <end position="325"/>
    </location>
</feature>
<dbReference type="EMBL" id="GL349474">
    <property type="protein sequence ID" value="KNC52650.1"/>
    <property type="molecule type" value="Genomic_DNA"/>
</dbReference>
<keyword evidence="3" id="KW-1185">Reference proteome</keyword>
<dbReference type="GeneID" id="25567196"/>
<protein>
    <submittedName>
        <fullName evidence="2">Uncharacterized protein</fullName>
    </submittedName>
</protein>
<evidence type="ECO:0000313" key="2">
    <source>
        <dbReference type="EMBL" id="KNC52650.1"/>
    </source>
</evidence>
<name>A0A0L0DKC3_THETB</name>
<organism evidence="2 3">
    <name type="scientific">Thecamonas trahens ATCC 50062</name>
    <dbReference type="NCBI Taxonomy" id="461836"/>
    <lineage>
        <taxon>Eukaryota</taxon>
        <taxon>Apusozoa</taxon>
        <taxon>Apusomonadida</taxon>
        <taxon>Apusomonadidae</taxon>
        <taxon>Thecamonas</taxon>
    </lineage>
</organism>
<feature type="region of interest" description="Disordered" evidence="1">
    <location>
        <begin position="262"/>
        <end position="294"/>
    </location>
</feature>
<evidence type="ECO:0000313" key="3">
    <source>
        <dbReference type="Proteomes" id="UP000054408"/>
    </source>
</evidence>
<feature type="region of interest" description="Disordered" evidence="1">
    <location>
        <begin position="424"/>
        <end position="471"/>
    </location>
</feature>
<evidence type="ECO:0000256" key="1">
    <source>
        <dbReference type="SAM" id="MobiDB-lite"/>
    </source>
</evidence>
<feature type="compositionally biased region" description="Acidic residues" evidence="1">
    <location>
        <begin position="338"/>
        <end position="347"/>
    </location>
</feature>
<dbReference type="AlphaFoldDB" id="A0A0L0DKC3"/>
<accession>A0A0L0DKC3</accession>
<sequence length="471" mass="47103">MYAVLVRGPPYTGEDALEALADLPLSAVDQLEASHPAVQVALRIRCGARRVFLLRPAVVRATQRKAAVAAAAAALAALPQAAPAAKYLLASLPALAAAAAAADAALLRLHALLHATFASLRAALAASALLVDAARQVQAVVLSSRGDGLGRRAVDDDEGGVVGDALSRRELSLLRSAQIVICLGVYVAERGELVMAGTSAEPWPTGSGSGGIETPRASTSASGMLSGRPARGVGALQAQQLVYSSQEALLDALELVADDRPASSGDAELAQDAVRKRRPSAESGSGGGGVCGGEVKRRRLLVSAGRSLLDSSPQSPGLGSAGSPSARGVVFLGLSPAGDDDDDDGEDGGGGRVGDEPEFRPSHLSLALGATQTPTVSLAQQLAEAPPTSVLFEGRHRPLAARAEMDSAPSSAARAAGDNAGVLDGVAVPETSSGSPDVPRVLFLASDDDDDDGGGGIGAEGGGGGGRSGTQ</sequence>
<dbReference type="RefSeq" id="XP_013755201.1">
    <property type="nucleotide sequence ID" value="XM_013899747.1"/>
</dbReference>
<feature type="region of interest" description="Disordered" evidence="1">
    <location>
        <begin position="199"/>
        <end position="229"/>
    </location>
</feature>